<evidence type="ECO:0000313" key="7">
    <source>
        <dbReference type="EMBL" id="MBP2236606.1"/>
    </source>
</evidence>
<evidence type="ECO:0000256" key="2">
    <source>
        <dbReference type="ARBA" id="ARBA00022692"/>
    </source>
</evidence>
<protein>
    <submittedName>
        <fullName evidence="7">Uncharacterized membrane protein YkvA (DUF1232 family)</fullName>
    </submittedName>
</protein>
<keyword evidence="4 5" id="KW-0472">Membrane</keyword>
<feature type="domain" description="DUF1232" evidence="6">
    <location>
        <begin position="31"/>
        <end position="67"/>
    </location>
</feature>
<feature type="transmembrane region" description="Helical" evidence="5">
    <location>
        <begin position="101"/>
        <end position="120"/>
    </location>
</feature>
<name>A0ABS4R2J9_9HYPH</name>
<keyword evidence="2 5" id="KW-0812">Transmembrane</keyword>
<evidence type="ECO:0000256" key="4">
    <source>
        <dbReference type="ARBA" id="ARBA00023136"/>
    </source>
</evidence>
<evidence type="ECO:0000259" key="6">
    <source>
        <dbReference type="Pfam" id="PF06803"/>
    </source>
</evidence>
<keyword evidence="8" id="KW-1185">Reference proteome</keyword>
<keyword evidence="3 5" id="KW-1133">Transmembrane helix</keyword>
<comment type="subcellular location">
    <subcellularLocation>
        <location evidence="1">Endomembrane system</location>
        <topology evidence="1">Multi-pass membrane protein</topology>
    </subcellularLocation>
</comment>
<dbReference type="InterPro" id="IPR010652">
    <property type="entry name" value="DUF1232"/>
</dbReference>
<evidence type="ECO:0000256" key="1">
    <source>
        <dbReference type="ARBA" id="ARBA00004127"/>
    </source>
</evidence>
<sequence length="125" mass="13867">MMRLKDWARAIKRDVHALWLAARDPRMPWYAKAFAFAIAAYALSPIDLIADFIPVLGYLDEVILLPLAILLAIRLVPAEIMAEHRATAAAALKKPFNRGGAIFIVAVWALAAVSITWWFIPTAAK</sequence>
<evidence type="ECO:0000256" key="5">
    <source>
        <dbReference type="SAM" id="Phobius"/>
    </source>
</evidence>
<gene>
    <name evidence="7" type="ORF">J2Z31_003120</name>
</gene>
<dbReference type="RefSeq" id="WP_209602415.1">
    <property type="nucleotide sequence ID" value="NZ_JAGILA010000003.1"/>
</dbReference>
<organism evidence="7 8">
    <name type="scientific">Sinorhizobium kostiense</name>
    <dbReference type="NCBI Taxonomy" id="76747"/>
    <lineage>
        <taxon>Bacteria</taxon>
        <taxon>Pseudomonadati</taxon>
        <taxon>Pseudomonadota</taxon>
        <taxon>Alphaproteobacteria</taxon>
        <taxon>Hyphomicrobiales</taxon>
        <taxon>Rhizobiaceae</taxon>
        <taxon>Sinorhizobium/Ensifer group</taxon>
        <taxon>Sinorhizobium</taxon>
    </lineage>
</organism>
<comment type="caution">
    <text evidence="7">The sequence shown here is derived from an EMBL/GenBank/DDBJ whole genome shotgun (WGS) entry which is preliminary data.</text>
</comment>
<dbReference type="EMBL" id="JAGILA010000003">
    <property type="protein sequence ID" value="MBP2236606.1"/>
    <property type="molecule type" value="Genomic_DNA"/>
</dbReference>
<accession>A0ABS4R2J9</accession>
<dbReference type="Pfam" id="PF06803">
    <property type="entry name" value="DUF1232"/>
    <property type="match status" value="1"/>
</dbReference>
<reference evidence="7 8" key="1">
    <citation type="submission" date="2021-03" db="EMBL/GenBank/DDBJ databases">
        <title>Genomic Encyclopedia of Type Strains, Phase IV (KMG-IV): sequencing the most valuable type-strain genomes for metagenomic binning, comparative biology and taxonomic classification.</title>
        <authorList>
            <person name="Goeker M."/>
        </authorList>
    </citation>
    <scope>NUCLEOTIDE SEQUENCE [LARGE SCALE GENOMIC DNA]</scope>
    <source>
        <strain evidence="7 8">DSM 13372</strain>
    </source>
</reference>
<feature type="transmembrane region" description="Helical" evidence="5">
    <location>
        <begin position="62"/>
        <end position="80"/>
    </location>
</feature>
<evidence type="ECO:0000256" key="3">
    <source>
        <dbReference type="ARBA" id="ARBA00022989"/>
    </source>
</evidence>
<evidence type="ECO:0000313" key="8">
    <source>
        <dbReference type="Proteomes" id="UP000730739"/>
    </source>
</evidence>
<proteinExistence type="predicted"/>
<feature type="transmembrane region" description="Helical" evidence="5">
    <location>
        <begin position="33"/>
        <end position="56"/>
    </location>
</feature>
<dbReference type="Proteomes" id="UP000730739">
    <property type="component" value="Unassembled WGS sequence"/>
</dbReference>